<feature type="region of interest" description="Disordered" evidence="6">
    <location>
        <begin position="1108"/>
        <end position="1194"/>
    </location>
</feature>
<evidence type="ECO:0000256" key="7">
    <source>
        <dbReference type="SAM" id="Phobius"/>
    </source>
</evidence>
<evidence type="ECO:0000256" key="4">
    <source>
        <dbReference type="ARBA" id="ARBA00022989"/>
    </source>
</evidence>
<feature type="region of interest" description="Disordered" evidence="6">
    <location>
        <begin position="512"/>
        <end position="596"/>
    </location>
</feature>
<feature type="compositionally biased region" description="Basic and acidic residues" evidence="6">
    <location>
        <begin position="1108"/>
        <end position="1118"/>
    </location>
</feature>
<feature type="transmembrane region" description="Helical" evidence="7">
    <location>
        <begin position="394"/>
        <end position="412"/>
    </location>
</feature>
<keyword evidence="10" id="KW-1185">Reference proteome</keyword>
<evidence type="ECO:0000256" key="1">
    <source>
        <dbReference type="ARBA" id="ARBA00004651"/>
    </source>
</evidence>
<feature type="compositionally biased region" description="Basic and acidic residues" evidence="6">
    <location>
        <begin position="512"/>
        <end position="521"/>
    </location>
</feature>
<feature type="transmembrane region" description="Helical" evidence="7">
    <location>
        <begin position="356"/>
        <end position="373"/>
    </location>
</feature>
<dbReference type="AlphaFoldDB" id="A0A5M9JLT7"/>
<feature type="compositionally biased region" description="Basic and acidic residues" evidence="6">
    <location>
        <begin position="1"/>
        <end position="15"/>
    </location>
</feature>
<evidence type="ECO:0000256" key="2">
    <source>
        <dbReference type="ARBA" id="ARBA00022475"/>
    </source>
</evidence>
<dbReference type="GO" id="GO:0005886">
    <property type="term" value="C:plasma membrane"/>
    <property type="evidence" value="ECO:0007669"/>
    <property type="project" value="UniProtKB-SubCell"/>
</dbReference>
<feature type="region of interest" description="Disordered" evidence="6">
    <location>
        <begin position="767"/>
        <end position="787"/>
    </location>
</feature>
<feature type="compositionally biased region" description="Low complexity" evidence="6">
    <location>
        <begin position="105"/>
        <end position="122"/>
    </location>
</feature>
<feature type="region of interest" description="Disordered" evidence="6">
    <location>
        <begin position="1"/>
        <end position="184"/>
    </location>
</feature>
<feature type="domain" description="DUF202" evidence="8">
    <location>
        <begin position="299"/>
        <end position="376"/>
    </location>
</feature>
<proteinExistence type="predicted"/>
<gene>
    <name evidence="9" type="ORF">EYC84_002731</name>
</gene>
<evidence type="ECO:0000256" key="3">
    <source>
        <dbReference type="ARBA" id="ARBA00022692"/>
    </source>
</evidence>
<keyword evidence="5 7" id="KW-0472">Membrane</keyword>
<sequence length="1194" mass="137087">MDRDAGLRTGERGRGGEIPQISPSQTSQTSREKVKVPTDQRGNDNGEEFSQKDLNRIPANSTDIWQLRSDTPNSPKTASTSNANIEAGLGANIYTESQRQNSSPGGRTDSASGSRSGSAKGSLRIKEGKRQRINSILEEARNRKVAMNTNAGRGEGGEGVNAGSGRRGGGEESLSPGTRANGNGMEMNIQLAEKAEQRAARMKKQAYYDADANSGHSSVKRKFGTNTKDKRGGVWGTGRGRGYGAGDETGENNDRAANGYENGGDEDVERSSGKIGNWWKKMTEEYGSIELENKGSVARDHLALERTFLAWLRTSLAFASIGIAITQLFRLNTSSTSSTPAHSDATTHLRHLGKPLGATFVGISILMLSVGFHRYFEGQFYIIRGKFPASRGSIALVAGITGMLMVTSLRIVNTGFDACVAWDCVGWACIAYNEDGGENTVEEPYTLSRMFIIDIGSQLRLELKLEFLLFIKFFLGGERRTEELMIGMAEDQDEDDIPITRMTSRRHMQRIREAAPDHRSDTVAPTQPSSIVQRPSSTPSYRNLRRVQRETRERQERERDNRSGDLHHERDSEKENRTRNPPMPVDGTPSISQAENAKLRKENRELELALKEAKDTIARQKGKMLGEKEEGEMLGMEIALEFAREREKRMDVMGDVKRLVSERDTLEVWRKWGKGIRKMVEEEQRKWGKILAEGQERRGKERVEDRKYRVRVKRGENGMPYTVFEHGDPRNDLLDMDEISDAYKYWMLWVVAEEKYGEMVRKREMDRKMEERRKLEEERNSGEARRLKEEAKKLEEARKLEEVQDSCDESSEAEIEDEIMDYDDSTNPNETEVSVNETTPEQLAQIAHSNPLVHRPAAHNVPATRDLFPQSPHATQIPHSIPLVLRPAMPEIPAQQPSTIKVPPRTRNLYRHLRQIQKERREREKEKRAEHARKISRGRERESERRRERARRDESVTSDDFYNRYMEVDPILIRRQIQYLHVDLYRSCGSLEQWTEMKPRDQGRMQVLLEETLIKKLAAELIIQRKRKTRTVEDIKELMGQEHNVEAWREWAKKVVDEVDKDRKDWEECRKNRKHKERMKDGQERPPEYRTYRSFIWDHEIDRAVEEAEREAEKEAEKKAKKKAEEDEMDGVRYAMRDMSRETAHAEGLGGLWKSAVVFRGEEKPKKMRRKSPRSRRENVESDIDSEVEWHDES</sequence>
<feature type="compositionally biased region" description="Basic and acidic residues" evidence="6">
    <location>
        <begin position="547"/>
        <end position="578"/>
    </location>
</feature>
<feature type="transmembrane region" description="Helical" evidence="7">
    <location>
        <begin position="308"/>
        <end position="329"/>
    </location>
</feature>
<evidence type="ECO:0000259" key="8">
    <source>
        <dbReference type="Pfam" id="PF02656"/>
    </source>
</evidence>
<accession>A0A5M9JLT7</accession>
<evidence type="ECO:0000313" key="10">
    <source>
        <dbReference type="Proteomes" id="UP000322873"/>
    </source>
</evidence>
<comment type="subcellular location">
    <subcellularLocation>
        <location evidence="1">Cell membrane</location>
        <topology evidence="1">Multi-pass membrane protein</topology>
    </subcellularLocation>
</comment>
<dbReference type="Pfam" id="PF02656">
    <property type="entry name" value="DUF202"/>
    <property type="match status" value="1"/>
</dbReference>
<dbReference type="InterPro" id="IPR052053">
    <property type="entry name" value="IM_YidH-like"/>
</dbReference>
<keyword evidence="3 7" id="KW-0812">Transmembrane</keyword>
<dbReference type="InterPro" id="IPR003807">
    <property type="entry name" value="DUF202"/>
</dbReference>
<feature type="region of interest" description="Disordered" evidence="6">
    <location>
        <begin position="211"/>
        <end position="271"/>
    </location>
</feature>
<evidence type="ECO:0000256" key="6">
    <source>
        <dbReference type="SAM" id="MobiDB-lite"/>
    </source>
</evidence>
<dbReference type="PANTHER" id="PTHR34187:SF2">
    <property type="entry name" value="DUF202 DOMAIN-CONTAINING PROTEIN"/>
    <property type="match status" value="1"/>
</dbReference>
<organism evidence="9 10">
    <name type="scientific">Monilinia fructicola</name>
    <name type="common">Brown rot fungus</name>
    <name type="synonym">Ciboria fructicola</name>
    <dbReference type="NCBI Taxonomy" id="38448"/>
    <lineage>
        <taxon>Eukaryota</taxon>
        <taxon>Fungi</taxon>
        <taxon>Dikarya</taxon>
        <taxon>Ascomycota</taxon>
        <taxon>Pezizomycotina</taxon>
        <taxon>Leotiomycetes</taxon>
        <taxon>Helotiales</taxon>
        <taxon>Sclerotiniaceae</taxon>
        <taxon>Monilinia</taxon>
    </lineage>
</organism>
<dbReference type="EMBL" id="VICG01000007">
    <property type="protein sequence ID" value="KAA8570448.1"/>
    <property type="molecule type" value="Genomic_DNA"/>
</dbReference>
<reference evidence="9 10" key="1">
    <citation type="submission" date="2019-06" db="EMBL/GenBank/DDBJ databases">
        <title>Genome Sequence of the Brown Rot Fungal Pathogen Monilinia fructicola.</title>
        <authorList>
            <person name="De Miccolis Angelini R.M."/>
            <person name="Landi L."/>
            <person name="Abate D."/>
            <person name="Pollastro S."/>
            <person name="Romanazzi G."/>
            <person name="Faretra F."/>
        </authorList>
    </citation>
    <scope>NUCLEOTIDE SEQUENCE [LARGE SCALE GENOMIC DNA]</scope>
    <source>
        <strain evidence="9 10">Mfrc123</strain>
    </source>
</reference>
<feature type="compositionally biased region" description="Polar residues" evidence="6">
    <location>
        <begin position="58"/>
        <end position="84"/>
    </location>
</feature>
<feature type="compositionally biased region" description="Basic and acidic residues" evidence="6">
    <location>
        <begin position="1135"/>
        <end position="1145"/>
    </location>
</feature>
<feature type="compositionally biased region" description="Gly residues" evidence="6">
    <location>
        <begin position="153"/>
        <end position="167"/>
    </location>
</feature>
<feature type="compositionally biased region" description="Polar residues" evidence="6">
    <location>
        <begin position="523"/>
        <end position="541"/>
    </location>
</feature>
<feature type="compositionally biased region" description="Basic and acidic residues" evidence="6">
    <location>
        <begin position="30"/>
        <end position="55"/>
    </location>
</feature>
<feature type="region of interest" description="Disordered" evidence="6">
    <location>
        <begin position="916"/>
        <end position="955"/>
    </location>
</feature>
<dbReference type="PANTHER" id="PTHR34187">
    <property type="entry name" value="FGR18P"/>
    <property type="match status" value="1"/>
</dbReference>
<evidence type="ECO:0000256" key="5">
    <source>
        <dbReference type="ARBA" id="ARBA00023136"/>
    </source>
</evidence>
<name>A0A5M9JLT7_MONFR</name>
<protein>
    <recommendedName>
        <fullName evidence="8">DUF202 domain-containing protein</fullName>
    </recommendedName>
</protein>
<evidence type="ECO:0000313" key="9">
    <source>
        <dbReference type="EMBL" id="KAA8570448.1"/>
    </source>
</evidence>
<feature type="compositionally biased region" description="Low complexity" evidence="6">
    <location>
        <begin position="17"/>
        <end position="29"/>
    </location>
</feature>
<keyword evidence="4 7" id="KW-1133">Transmembrane helix</keyword>
<keyword evidence="2" id="KW-1003">Cell membrane</keyword>
<dbReference type="Proteomes" id="UP000322873">
    <property type="component" value="Unassembled WGS sequence"/>
</dbReference>
<dbReference type="VEuPathDB" id="FungiDB:MFRU_031g01000"/>
<feature type="compositionally biased region" description="Gly residues" evidence="6">
    <location>
        <begin position="233"/>
        <end position="247"/>
    </location>
</feature>
<dbReference type="VEuPathDB" id="FungiDB:MFRU_031g01020"/>
<feature type="compositionally biased region" description="Polar residues" evidence="6">
    <location>
        <begin position="94"/>
        <end position="104"/>
    </location>
</feature>
<comment type="caution">
    <text evidence="9">The sequence shown here is derived from an EMBL/GenBank/DDBJ whole genome shotgun (WGS) entry which is preliminary data.</text>
</comment>